<dbReference type="GO" id="GO:0003676">
    <property type="term" value="F:nucleic acid binding"/>
    <property type="evidence" value="ECO:0007669"/>
    <property type="project" value="InterPro"/>
</dbReference>
<dbReference type="AlphaFoldDB" id="A0AAV4HM74"/>
<proteinExistence type="predicted"/>
<gene>
    <name evidence="3" type="ORF">ElyMa_001011500</name>
</gene>
<dbReference type="GO" id="GO:0004523">
    <property type="term" value="F:RNA-DNA hybrid ribonuclease activity"/>
    <property type="evidence" value="ECO:0007669"/>
    <property type="project" value="InterPro"/>
</dbReference>
<sequence length="107" mass="12253">MKDLSVTKNLHFTIQWVSSNYGLLGNEMADVLAKEATALDQAEAPIDQATAEALIYRRVKNTKYRSNGKTSFRPQKRSRSFKKRERSSNSERIEIALYLPITCIRSE</sequence>
<feature type="region of interest" description="Disordered" evidence="1">
    <location>
        <begin position="65"/>
        <end position="89"/>
    </location>
</feature>
<keyword evidence="4" id="KW-1185">Reference proteome</keyword>
<evidence type="ECO:0000313" key="4">
    <source>
        <dbReference type="Proteomes" id="UP000762676"/>
    </source>
</evidence>
<organism evidence="3 4">
    <name type="scientific">Elysia marginata</name>
    <dbReference type="NCBI Taxonomy" id="1093978"/>
    <lineage>
        <taxon>Eukaryota</taxon>
        <taxon>Metazoa</taxon>
        <taxon>Spiralia</taxon>
        <taxon>Lophotrochozoa</taxon>
        <taxon>Mollusca</taxon>
        <taxon>Gastropoda</taxon>
        <taxon>Heterobranchia</taxon>
        <taxon>Euthyneura</taxon>
        <taxon>Panpulmonata</taxon>
        <taxon>Sacoglossa</taxon>
        <taxon>Placobranchoidea</taxon>
        <taxon>Plakobranchidae</taxon>
        <taxon>Elysia</taxon>
    </lineage>
</organism>
<reference evidence="3 4" key="1">
    <citation type="journal article" date="2021" name="Elife">
        <title>Chloroplast acquisition without the gene transfer in kleptoplastic sea slugs, Plakobranchus ocellatus.</title>
        <authorList>
            <person name="Maeda T."/>
            <person name="Takahashi S."/>
            <person name="Yoshida T."/>
            <person name="Shimamura S."/>
            <person name="Takaki Y."/>
            <person name="Nagai Y."/>
            <person name="Toyoda A."/>
            <person name="Suzuki Y."/>
            <person name="Arimoto A."/>
            <person name="Ishii H."/>
            <person name="Satoh N."/>
            <person name="Nishiyama T."/>
            <person name="Hasebe M."/>
            <person name="Maruyama T."/>
            <person name="Minagawa J."/>
            <person name="Obokata J."/>
            <person name="Shigenobu S."/>
        </authorList>
    </citation>
    <scope>NUCLEOTIDE SEQUENCE [LARGE SCALE GENOMIC DNA]</scope>
</reference>
<accession>A0AAV4HM74</accession>
<dbReference type="InterPro" id="IPR002156">
    <property type="entry name" value="RNaseH_domain"/>
</dbReference>
<evidence type="ECO:0000256" key="1">
    <source>
        <dbReference type="SAM" id="MobiDB-lite"/>
    </source>
</evidence>
<comment type="caution">
    <text evidence="3">The sequence shown here is derived from an EMBL/GenBank/DDBJ whole genome shotgun (WGS) entry which is preliminary data.</text>
</comment>
<dbReference type="Proteomes" id="UP000762676">
    <property type="component" value="Unassembled WGS sequence"/>
</dbReference>
<dbReference type="EMBL" id="BMAT01002058">
    <property type="protein sequence ID" value="GFR98163.1"/>
    <property type="molecule type" value="Genomic_DNA"/>
</dbReference>
<protein>
    <recommendedName>
        <fullName evidence="2">RNase H type-1 domain-containing protein</fullName>
    </recommendedName>
</protein>
<feature type="compositionally biased region" description="Basic residues" evidence="1">
    <location>
        <begin position="74"/>
        <end position="85"/>
    </location>
</feature>
<dbReference type="InterPro" id="IPR012337">
    <property type="entry name" value="RNaseH-like_sf"/>
</dbReference>
<evidence type="ECO:0000259" key="2">
    <source>
        <dbReference type="PROSITE" id="PS50879"/>
    </source>
</evidence>
<dbReference type="SUPFAM" id="SSF53098">
    <property type="entry name" value="Ribonuclease H-like"/>
    <property type="match status" value="1"/>
</dbReference>
<name>A0AAV4HM74_9GAST</name>
<dbReference type="PROSITE" id="PS50879">
    <property type="entry name" value="RNASE_H_1"/>
    <property type="match status" value="1"/>
</dbReference>
<evidence type="ECO:0000313" key="3">
    <source>
        <dbReference type="EMBL" id="GFR98163.1"/>
    </source>
</evidence>
<feature type="domain" description="RNase H type-1" evidence="2">
    <location>
        <begin position="1"/>
        <end position="38"/>
    </location>
</feature>